<name>A0ABU5NC15_9RICK</name>
<organism evidence="1 2">
    <name type="scientific">Candidatus Megaera venefica</name>
    <dbReference type="NCBI Taxonomy" id="2055910"/>
    <lineage>
        <taxon>Bacteria</taxon>
        <taxon>Pseudomonadati</taxon>
        <taxon>Pseudomonadota</taxon>
        <taxon>Alphaproteobacteria</taxon>
        <taxon>Rickettsiales</taxon>
        <taxon>Rickettsiaceae</taxon>
        <taxon>Candidatus Megaera</taxon>
    </lineage>
</organism>
<comment type="caution">
    <text evidence="1">The sequence shown here is derived from an EMBL/GenBank/DDBJ whole genome shotgun (WGS) entry which is preliminary data.</text>
</comment>
<accession>A0ABU5NC15</accession>
<gene>
    <name evidence="1" type="ORF">Megvenef_00686</name>
</gene>
<keyword evidence="2" id="KW-1185">Reference proteome</keyword>
<evidence type="ECO:0000313" key="2">
    <source>
        <dbReference type="Proteomes" id="UP001291687"/>
    </source>
</evidence>
<proteinExistence type="predicted"/>
<sequence length="451" mass="49965">MIPTIEQFNQLTQNEKIKLIQQYAPHLLNSLKKSLSSLSSQELGNLFEFANFEAAAKEIAASFTIDLTNFLTNFSYIIEPVITELKLSDKEKSLLDNILKKTLVFAINKASSNLYTDLKKGEGLLYSAILSEKTITILEGILDFKKAIDKNFPGLSDLIISKTSPAILGLVSIYSPPLGLALKTTGVLSKVSDFLKTENLSQTVNNMYHSLDKIQQDKTLSQVHETGSKFTEIAKQISSSTLSEELVSIRHRIEKFNLTLEAASETAQEISKNASSKKLLTIVADYAENHIPSSEREINEKLEIVKKSTLDKLEKNGVPKELIAEATLILDKNIELAKSEMIKCLNKESKIIDKVGYILIAADILSKSENQLKEIGEKNPSHSKAFKECTQNLKAEVNNRIRGDVSKIAKEMTADSPAKDFAKKTLGVNLANEILIKRAIAPEKNLGRSPL</sequence>
<evidence type="ECO:0000313" key="1">
    <source>
        <dbReference type="EMBL" id="MEA0970718.1"/>
    </source>
</evidence>
<reference evidence="1 2" key="1">
    <citation type="submission" date="2023-03" db="EMBL/GenBank/DDBJ databases">
        <title>Host association and intracellularity evolved multiple times independently in the Rickettsiales.</title>
        <authorList>
            <person name="Castelli M."/>
            <person name="Nardi T."/>
            <person name="Gammuto L."/>
            <person name="Bellinzona G."/>
            <person name="Sabaneyeva E."/>
            <person name="Potekhin A."/>
            <person name="Serra V."/>
            <person name="Petroni G."/>
            <person name="Sassera D."/>
        </authorList>
    </citation>
    <scope>NUCLEOTIDE SEQUENCE [LARGE SCALE GENOMIC DNA]</scope>
    <source>
        <strain evidence="1 2">Sr 2-6</strain>
    </source>
</reference>
<dbReference type="RefSeq" id="WP_322776619.1">
    <property type="nucleotide sequence ID" value="NZ_JARJFB010000040.1"/>
</dbReference>
<dbReference type="Proteomes" id="UP001291687">
    <property type="component" value="Unassembled WGS sequence"/>
</dbReference>
<dbReference type="EMBL" id="JARJFB010000040">
    <property type="protein sequence ID" value="MEA0970718.1"/>
    <property type="molecule type" value="Genomic_DNA"/>
</dbReference>
<protein>
    <submittedName>
        <fullName evidence="1">Uncharacterized protein</fullName>
    </submittedName>
</protein>